<dbReference type="STRING" id="1231657.A0A1Y1YMI0"/>
<dbReference type="InterPro" id="IPR010730">
    <property type="entry name" value="HET"/>
</dbReference>
<evidence type="ECO:0000259" key="1">
    <source>
        <dbReference type="Pfam" id="PF06985"/>
    </source>
</evidence>
<protein>
    <submittedName>
        <fullName evidence="2">Heterokaryon incompatibility protein-domain-containing protein</fullName>
    </submittedName>
</protein>
<name>A0A1Y1YMI0_9PLEO</name>
<keyword evidence="3" id="KW-1185">Reference proteome</keyword>
<reference evidence="2 3" key="1">
    <citation type="submission" date="2016-07" db="EMBL/GenBank/DDBJ databases">
        <title>Pervasive Adenine N6-methylation of Active Genes in Fungi.</title>
        <authorList>
            <consortium name="DOE Joint Genome Institute"/>
            <person name="Mondo S.J."/>
            <person name="Dannebaum R.O."/>
            <person name="Kuo R.C."/>
            <person name="Labutti K."/>
            <person name="Haridas S."/>
            <person name="Kuo A."/>
            <person name="Salamov A."/>
            <person name="Ahrendt S.R."/>
            <person name="Lipzen A."/>
            <person name="Sullivan W."/>
            <person name="Andreopoulos W.B."/>
            <person name="Clum A."/>
            <person name="Lindquist E."/>
            <person name="Daum C."/>
            <person name="Ramamoorthy G.K."/>
            <person name="Gryganskyi A."/>
            <person name="Culley D."/>
            <person name="Magnuson J.K."/>
            <person name="James T.Y."/>
            <person name="O'Malley M.A."/>
            <person name="Stajich J.E."/>
            <person name="Spatafora J.W."/>
            <person name="Visel A."/>
            <person name="Grigoriev I.V."/>
        </authorList>
    </citation>
    <scope>NUCLEOTIDE SEQUENCE [LARGE SCALE GENOMIC DNA]</scope>
    <source>
        <strain evidence="2 3">CBS 115471</strain>
    </source>
</reference>
<dbReference type="InterPro" id="IPR052895">
    <property type="entry name" value="HetReg/Transcr_Mod"/>
</dbReference>
<dbReference type="EMBL" id="MCFA01000201">
    <property type="protein sequence ID" value="ORX99212.1"/>
    <property type="molecule type" value="Genomic_DNA"/>
</dbReference>
<evidence type="ECO:0000313" key="3">
    <source>
        <dbReference type="Proteomes" id="UP000193144"/>
    </source>
</evidence>
<dbReference type="PANTHER" id="PTHR24148:SF64">
    <property type="entry name" value="HETEROKARYON INCOMPATIBILITY DOMAIN-CONTAINING PROTEIN"/>
    <property type="match status" value="1"/>
</dbReference>
<proteinExistence type="predicted"/>
<accession>A0A1Y1YMI0</accession>
<dbReference type="PANTHER" id="PTHR24148">
    <property type="entry name" value="ANKYRIN REPEAT DOMAIN-CONTAINING PROTEIN 39 HOMOLOG-RELATED"/>
    <property type="match status" value="1"/>
</dbReference>
<sequence length="633" mass="72117">MTHPDQGSPTHHWAHPNLFFNYERLDTPSSFRLLQIKRPPDDTDAPCHYSLFQTTLDQAPRYETLSYVWGTTDQSEMVKLIDGKILRVTKPLKEALPFVERQCSTGYLWIDQICIDQDDRNERSHQVKLMGQIYTSCSRVLVWLGLMAKLDDDPEQSQLSRDTLAPKISTMRYLIHHLRKVTGSGESSMGSHRPEILQSPWFQRAWVFQEVVLPPSALFILATISTLPRHALTISLSELHARVNSQAEGTYGADAVADTIRMMYRRCSEHRQKNDHLHWPIEQTLSHLAPRAKTSEELDRLYAFFGLNFDTSINLTPSYDSSLEVAMIDTAISIIEGARSLDLFEVIPRAVTRSLDLFEVIPRAMESTIDDKGIPTWTPDFRQDHLVVPFKRSNDDFRQLAKSTPELYPVFIPTQITYYRYVNRYSIFCAGEEKRMIQAHGFVLDHVDTEIGSLPSRTTIETHHLDVLLERCIKAWTKIKRVEHKDSSASRNKSESTGLAGFTVDLGFALEPTEERLRRALTAEGRCALSYEHLPPCASDSTGNVSSTEQTMMQDVMRGRTLWMTRSGRLSLGSYLRRGDHICLAYGCSNPIALRGEHKMTTVLGTCFLEGWMGNGNIARAKENFDCTVFHII</sequence>
<dbReference type="Pfam" id="PF06985">
    <property type="entry name" value="HET"/>
    <property type="match status" value="1"/>
</dbReference>
<gene>
    <name evidence="2" type="ORF">BCR34DRAFT_140031</name>
</gene>
<dbReference type="Proteomes" id="UP000193144">
    <property type="component" value="Unassembled WGS sequence"/>
</dbReference>
<organism evidence="2 3">
    <name type="scientific">Clohesyomyces aquaticus</name>
    <dbReference type="NCBI Taxonomy" id="1231657"/>
    <lineage>
        <taxon>Eukaryota</taxon>
        <taxon>Fungi</taxon>
        <taxon>Dikarya</taxon>
        <taxon>Ascomycota</taxon>
        <taxon>Pezizomycotina</taxon>
        <taxon>Dothideomycetes</taxon>
        <taxon>Pleosporomycetidae</taxon>
        <taxon>Pleosporales</taxon>
        <taxon>Lindgomycetaceae</taxon>
        <taxon>Clohesyomyces</taxon>
    </lineage>
</organism>
<dbReference type="AlphaFoldDB" id="A0A1Y1YMI0"/>
<evidence type="ECO:0000313" key="2">
    <source>
        <dbReference type="EMBL" id="ORX99212.1"/>
    </source>
</evidence>
<dbReference type="OrthoDB" id="5386682at2759"/>
<feature type="domain" description="Heterokaryon incompatibility" evidence="1">
    <location>
        <begin position="62"/>
        <end position="210"/>
    </location>
</feature>
<comment type="caution">
    <text evidence="2">The sequence shown here is derived from an EMBL/GenBank/DDBJ whole genome shotgun (WGS) entry which is preliminary data.</text>
</comment>